<comment type="similarity">
    <text evidence="1">Belongs to the pectinesterase family.</text>
</comment>
<evidence type="ECO:0000256" key="2">
    <source>
        <dbReference type="ARBA" id="ARBA00022801"/>
    </source>
</evidence>
<dbReference type="PROSITE" id="PS00503">
    <property type="entry name" value="PECTINESTERASE_2"/>
    <property type="match status" value="1"/>
</dbReference>
<keyword evidence="6" id="KW-1185">Reference proteome</keyword>
<evidence type="ECO:0000256" key="3">
    <source>
        <dbReference type="ARBA" id="ARBA00023085"/>
    </source>
</evidence>
<keyword evidence="3 4" id="KW-0063">Aspartyl esterase</keyword>
<dbReference type="PANTHER" id="PTHR31321:SF57">
    <property type="entry name" value="PECTINESTERASE 53-RELATED"/>
    <property type="match status" value="1"/>
</dbReference>
<dbReference type="Pfam" id="PF01095">
    <property type="entry name" value="Pectinesterase"/>
    <property type="match status" value="1"/>
</dbReference>
<dbReference type="PATRIC" id="fig|1397108.4.peg.3171"/>
<dbReference type="UniPathway" id="UPA00545">
    <property type="reaction ID" value="UER00823"/>
</dbReference>
<reference evidence="5 6" key="1">
    <citation type="submission" date="2015-05" db="EMBL/GenBank/DDBJ databases">
        <authorList>
            <person name="Wang D.B."/>
            <person name="Wang M."/>
        </authorList>
    </citation>
    <scope>NUCLEOTIDE SEQUENCE [LARGE SCALE GENOMIC DNA]</scope>
    <source>
        <strain evidence="5 6">IMCC 12053</strain>
    </source>
</reference>
<dbReference type="KEGG" id="cmar:IMCC12053_3087"/>
<sequence length="432" mass="47686">MRPHLTSEQAVSFSRDNVLRYVGTAGADQDDPWSPARLECAALVPDYLVDHGRECATVQQAVNRAVRDKRRGRVVIGVAAGVHAGLVYVPRAPFTVTILGLGDTPADVVLSETIDAEMNGADYAQRFGAQFRDAPESIAAIFRRISKLSPISTANASVLRVENDGFQMVNLTVRNTYNCDRDQGGDHVMNNHGQYRSGQHQAVALLVAGADRVQVQDVVLRSLQDTLYLQSPRKGATVRSCFTDCEIEGDVDFIFGQSTAWFEGCTIRSLGGRALKTWATAPSTDIRTRYGFVFHDCDFISDERDGTRHFLGRQWFEGVRATPFGTPNVAGYSVSLGEVSDYLEPSGTISLATLNSVGKCVILCSRIGAHIDPHQPWDEWSGNHWNPRHRPVLYAASDMLEPLNTWLRDQDLHYEDIAPQTPFLAEFGTVDV</sequence>
<dbReference type="InterPro" id="IPR033131">
    <property type="entry name" value="Pectinesterase_Asp_AS"/>
</dbReference>
<dbReference type="SUPFAM" id="SSF51126">
    <property type="entry name" value="Pectin lyase-like"/>
    <property type="match status" value="1"/>
</dbReference>
<dbReference type="EMBL" id="CP012023">
    <property type="protein sequence ID" value="ALI57034.1"/>
    <property type="molecule type" value="Genomic_DNA"/>
</dbReference>
<evidence type="ECO:0000313" key="5">
    <source>
        <dbReference type="EMBL" id="ALI57034.1"/>
    </source>
</evidence>
<dbReference type="InterPro" id="IPR011050">
    <property type="entry name" value="Pectin_lyase_fold/virulence"/>
</dbReference>
<dbReference type="InterPro" id="IPR012334">
    <property type="entry name" value="Pectin_lyas_fold"/>
</dbReference>
<organism evidence="5 6">
    <name type="scientific">Celeribacter marinus</name>
    <dbReference type="NCBI Taxonomy" id="1397108"/>
    <lineage>
        <taxon>Bacteria</taxon>
        <taxon>Pseudomonadati</taxon>
        <taxon>Pseudomonadota</taxon>
        <taxon>Alphaproteobacteria</taxon>
        <taxon>Rhodobacterales</taxon>
        <taxon>Roseobacteraceae</taxon>
        <taxon>Celeribacter</taxon>
    </lineage>
</organism>
<evidence type="ECO:0000256" key="4">
    <source>
        <dbReference type="RuleBase" id="RU000589"/>
    </source>
</evidence>
<comment type="pathway">
    <text evidence="4">Glycan metabolism; pectin degradation; 2-dehydro-3-deoxy-D-gluconate from pectin: step 1/5.</text>
</comment>
<gene>
    <name evidence="5" type="ORF">IMCC12053_3087</name>
</gene>
<accession>A0A0N9ZJY2</accession>
<dbReference type="STRING" id="1397108.IMCC12053_3087"/>
<name>A0A0N9ZJY2_9RHOB</name>
<comment type="catalytic activity">
    <reaction evidence="4">
        <text>[(1-&gt;4)-alpha-D-galacturonosyl methyl ester](n) + n H2O = [(1-&gt;4)-alpha-D-galacturonosyl](n) + n methanol + n H(+)</text>
        <dbReference type="Rhea" id="RHEA:22380"/>
        <dbReference type="Rhea" id="RHEA-COMP:14570"/>
        <dbReference type="Rhea" id="RHEA-COMP:14573"/>
        <dbReference type="ChEBI" id="CHEBI:15377"/>
        <dbReference type="ChEBI" id="CHEBI:15378"/>
        <dbReference type="ChEBI" id="CHEBI:17790"/>
        <dbReference type="ChEBI" id="CHEBI:140522"/>
        <dbReference type="ChEBI" id="CHEBI:140523"/>
        <dbReference type="EC" id="3.1.1.11"/>
    </reaction>
</comment>
<proteinExistence type="inferred from homology"/>
<dbReference type="GO" id="GO:0042545">
    <property type="term" value="P:cell wall modification"/>
    <property type="evidence" value="ECO:0007669"/>
    <property type="project" value="UniProtKB-UniRule"/>
</dbReference>
<keyword evidence="2 4" id="KW-0378">Hydrolase</keyword>
<dbReference type="Proteomes" id="UP000064920">
    <property type="component" value="Chromosome"/>
</dbReference>
<dbReference type="RefSeq" id="WP_062220481.1">
    <property type="nucleotide sequence ID" value="NZ_CP012023.1"/>
</dbReference>
<dbReference type="EC" id="3.1.1.11" evidence="4"/>
<dbReference type="InterPro" id="IPR000070">
    <property type="entry name" value="Pectinesterase_cat"/>
</dbReference>
<evidence type="ECO:0000256" key="1">
    <source>
        <dbReference type="ARBA" id="ARBA00008891"/>
    </source>
</evidence>
<dbReference type="GO" id="GO:0009279">
    <property type="term" value="C:cell outer membrane"/>
    <property type="evidence" value="ECO:0007669"/>
    <property type="project" value="TreeGrafter"/>
</dbReference>
<dbReference type="OrthoDB" id="191551at2"/>
<protein>
    <recommendedName>
        <fullName evidence="4">Pectinesterase</fullName>
        <ecNumber evidence="4">3.1.1.11</ecNumber>
    </recommendedName>
</protein>
<dbReference type="AlphaFoldDB" id="A0A0N9ZJY2"/>
<dbReference type="GO" id="GO:0045490">
    <property type="term" value="P:pectin catabolic process"/>
    <property type="evidence" value="ECO:0007669"/>
    <property type="project" value="UniProtKB-UniRule"/>
</dbReference>
<dbReference type="Gene3D" id="2.160.20.10">
    <property type="entry name" value="Single-stranded right-handed beta-helix, Pectin lyase-like"/>
    <property type="match status" value="1"/>
</dbReference>
<dbReference type="GO" id="GO:0030599">
    <property type="term" value="F:pectinesterase activity"/>
    <property type="evidence" value="ECO:0007669"/>
    <property type="project" value="UniProtKB-UniRule"/>
</dbReference>
<dbReference type="PANTHER" id="PTHR31321">
    <property type="entry name" value="ACYL-COA THIOESTER HYDROLASE YBHC-RELATED"/>
    <property type="match status" value="1"/>
</dbReference>
<evidence type="ECO:0000313" key="6">
    <source>
        <dbReference type="Proteomes" id="UP000064920"/>
    </source>
</evidence>